<dbReference type="AlphaFoldDB" id="A0A6C0E9K1"/>
<keyword evidence="1" id="KW-1133">Transmembrane helix</keyword>
<feature type="transmembrane region" description="Helical" evidence="1">
    <location>
        <begin position="370"/>
        <end position="400"/>
    </location>
</feature>
<keyword evidence="1" id="KW-0472">Membrane</keyword>
<dbReference type="Gene3D" id="3.30.450.20">
    <property type="entry name" value="PAS domain"/>
    <property type="match status" value="2"/>
</dbReference>
<dbReference type="EMBL" id="MN739775">
    <property type="protein sequence ID" value="QHT25784.1"/>
    <property type="molecule type" value="Genomic_DNA"/>
</dbReference>
<keyword evidence="1" id="KW-0812">Transmembrane</keyword>
<sequence length="503" mass="56989">MCCSNWSNRALKYQLLVLFSIISLCTIIICGLGFIGYVAGNGENVKTNIKDGFLANAENDAQHIVVSGTQLIEQRLKKLSSSFTNVMAVSAEDAFRTDYVYGYIPSRYNWMGQLISPTYNPNYDADVTYLHSTYNVYNKTLSDLKFLPNSINTIINRTASMDYTFIPSFQNNNEFLAGYFATDTILRYYPGAFNQMYQYRYINYQAKGDLWYEQTLANPHNLVYTSPYYDPIAKRLMITISRTLHNVYTNDLIGAFGSDLTLDEIQSDISNLKYLGSTTIMLEVSTGLVIAVSNMKLSKLITYDKIPNLKITQNLWINIIQNQDRLISFDNYYVLSHKLESSDGNYIIVTFIDKDQILNTFSTIIDKINFLVASILAIVGIVFCVILVIIVPLVFAIVYITTVPLQRLVENTSKITNNIGTGDLFKGVVLAENTRGIDEIEDIQNNFASIINNSKQKSNINPFYNSSLWTCEYPSQWSSNSARITIIATAPEFKEMNPHIRSV</sequence>
<evidence type="ECO:0008006" key="3">
    <source>
        <dbReference type="Google" id="ProtNLM"/>
    </source>
</evidence>
<protein>
    <recommendedName>
        <fullName evidence="3">HAMP domain-containing protein</fullName>
    </recommendedName>
</protein>
<evidence type="ECO:0000256" key="1">
    <source>
        <dbReference type="SAM" id="Phobius"/>
    </source>
</evidence>
<evidence type="ECO:0000313" key="2">
    <source>
        <dbReference type="EMBL" id="QHT25784.1"/>
    </source>
</evidence>
<feature type="transmembrane region" description="Helical" evidence="1">
    <location>
        <begin position="15"/>
        <end position="39"/>
    </location>
</feature>
<accession>A0A6C0E9K1</accession>
<name>A0A6C0E9K1_9ZZZZ</name>
<proteinExistence type="predicted"/>
<organism evidence="2">
    <name type="scientific">viral metagenome</name>
    <dbReference type="NCBI Taxonomy" id="1070528"/>
    <lineage>
        <taxon>unclassified sequences</taxon>
        <taxon>metagenomes</taxon>
        <taxon>organismal metagenomes</taxon>
    </lineage>
</organism>
<reference evidence="2" key="1">
    <citation type="journal article" date="2020" name="Nature">
        <title>Giant virus diversity and host interactions through global metagenomics.</title>
        <authorList>
            <person name="Schulz F."/>
            <person name="Roux S."/>
            <person name="Paez-Espino D."/>
            <person name="Jungbluth S."/>
            <person name="Walsh D.A."/>
            <person name="Denef V.J."/>
            <person name="McMahon K.D."/>
            <person name="Konstantinidis K.T."/>
            <person name="Eloe-Fadrosh E.A."/>
            <person name="Kyrpides N.C."/>
            <person name="Woyke T."/>
        </authorList>
    </citation>
    <scope>NUCLEOTIDE SEQUENCE</scope>
    <source>
        <strain evidence="2">GVMAG-M-3300023179-27</strain>
    </source>
</reference>
<dbReference type="CDD" id="cd18773">
    <property type="entry name" value="PDC1_HK_sensor"/>
    <property type="match status" value="1"/>
</dbReference>
<dbReference type="Pfam" id="PF22673">
    <property type="entry name" value="MCP-like_PDC_1"/>
    <property type="match status" value="1"/>
</dbReference>